<comment type="caution">
    <text evidence="1">The sequence shown here is derived from an EMBL/GenBank/DDBJ whole genome shotgun (WGS) entry which is preliminary data.</text>
</comment>
<dbReference type="Gene3D" id="1.10.1220.160">
    <property type="entry name" value="DNA sulphur modification protein DndE"/>
    <property type="match status" value="1"/>
</dbReference>
<gene>
    <name evidence="1" type="ORF">V1468_06265</name>
</gene>
<dbReference type="PANTHER" id="PTHR30121:SF6">
    <property type="entry name" value="SLR6007 PROTEIN"/>
    <property type="match status" value="1"/>
</dbReference>
<dbReference type="InterPro" id="IPR027417">
    <property type="entry name" value="P-loop_NTPase"/>
</dbReference>
<keyword evidence="2" id="KW-1185">Reference proteome</keyword>
<dbReference type="EMBL" id="JAZHOU010000002">
    <property type="protein sequence ID" value="MEF3078599.1"/>
    <property type="molecule type" value="Genomic_DNA"/>
</dbReference>
<name>A0ABU7W3Q1_9FLAO</name>
<proteinExistence type="predicted"/>
<organism evidence="1 2">
    <name type="scientific">Winogradskyella poriferorum</name>
    <dbReference type="NCBI Taxonomy" id="307627"/>
    <lineage>
        <taxon>Bacteria</taxon>
        <taxon>Pseudomonadati</taxon>
        <taxon>Bacteroidota</taxon>
        <taxon>Flavobacteriia</taxon>
        <taxon>Flavobacteriales</taxon>
        <taxon>Flavobacteriaceae</taxon>
        <taxon>Winogradskyella</taxon>
    </lineage>
</organism>
<dbReference type="Gene3D" id="3.40.50.300">
    <property type="entry name" value="P-loop containing nucleotide triphosphate hydrolases"/>
    <property type="match status" value="2"/>
</dbReference>
<evidence type="ECO:0000313" key="1">
    <source>
        <dbReference type="EMBL" id="MEF3078599.1"/>
    </source>
</evidence>
<reference evidence="1 2" key="1">
    <citation type="submission" date="2024-02" db="EMBL/GenBank/DDBJ databases">
        <title>Winogradskyella poriferorum JCM 12885.</title>
        <authorList>
            <person name="Zhang D.-F."/>
            <person name="Fu Z.-Y."/>
        </authorList>
    </citation>
    <scope>NUCLEOTIDE SEQUENCE [LARGE SCALE GENOMIC DNA]</scope>
    <source>
        <strain evidence="1 2">JCM 12885</strain>
    </source>
</reference>
<dbReference type="InterPro" id="IPR014969">
    <property type="entry name" value="DNA_S_DndE"/>
</dbReference>
<dbReference type="Pfam" id="PF08870">
    <property type="entry name" value="DndE"/>
    <property type="match status" value="1"/>
</dbReference>
<dbReference type="InterPro" id="IPR038472">
    <property type="entry name" value="DndE_sf"/>
</dbReference>
<accession>A0ABU7W3Q1</accession>
<evidence type="ECO:0000313" key="2">
    <source>
        <dbReference type="Proteomes" id="UP001356704"/>
    </source>
</evidence>
<sequence>MQINIRTSEANQDIVRSLTSKLPTGTKENVIARIALGYSLQNGKKFTTNDFTLYDSKGKEYKDHILFDAKHRDFYIASICQYYGIYKTDENIPKFVKLHIDHGLELMDNLFSNSKNYTFFDFLIGHLDKGIEMLNSVEVNLDAVRNNNQNIEKTYFKEPIKLNIGSKIDEKESIILEFNNTEVYNNSHIAIAGASGTGKTQFALELLNQISQESNHHVNYIYLDFKGLKDDDLKEYQPFFDKTRATFVDVPSIPFPVNPLSFIDSINETDRQMGIDKFVDIVCKYSNLGPKQRGQLRDVILECFHEKKAGEYPTLPEINEKLLESVGDKRDTLTEIIYELSSYNIFEEEQKGKSFLNQNIYLSLSGDLSNSVRFTSLFLIINYIYNTFANMESTPTENGYRGMRYVLLIDEAHVIFKEKKYQEILDKILREFRSKGVATVLLSQGIAEFNQPGFDFSSNCEISYLLNIKDKTNSKAINKFLGLSDKEGITSARSLEKISKGQAISNMKEFDKGKLFKIAQFWENNK</sequence>
<dbReference type="Proteomes" id="UP001356704">
    <property type="component" value="Unassembled WGS sequence"/>
</dbReference>
<dbReference type="SUPFAM" id="SSF52540">
    <property type="entry name" value="P-loop containing nucleoside triphosphate hydrolases"/>
    <property type="match status" value="1"/>
</dbReference>
<dbReference type="InterPro" id="IPR051162">
    <property type="entry name" value="T4SS_component"/>
</dbReference>
<protein>
    <submittedName>
        <fullName evidence="1">DndE family protein</fullName>
    </submittedName>
</protein>
<dbReference type="PANTHER" id="PTHR30121">
    <property type="entry name" value="UNCHARACTERIZED PROTEIN YJGR-RELATED"/>
    <property type="match status" value="1"/>
</dbReference>
<dbReference type="RefSeq" id="WP_331809385.1">
    <property type="nucleotide sequence ID" value="NZ_JAZHOU010000002.1"/>
</dbReference>